<reference evidence="2 3" key="1">
    <citation type="submission" date="2015-03" db="EMBL/GenBank/DDBJ databases">
        <title>Genomics and transcriptomics of the oil-accumulating basidiomycete yeast T. oleaginosus allow insights into substrate utilization and the diverse evolutionary trajectories of mating systems in fungi.</title>
        <authorList>
            <consortium name="DOE Joint Genome Institute"/>
            <person name="Kourist R."/>
            <person name="Kracht O."/>
            <person name="Bracharz F."/>
            <person name="Lipzen A."/>
            <person name="Nolan M."/>
            <person name="Ohm R."/>
            <person name="Grigoriev I."/>
            <person name="Sun S."/>
            <person name="Heitman J."/>
            <person name="Bruck T."/>
            <person name="Nowrousian M."/>
        </authorList>
    </citation>
    <scope>NUCLEOTIDE SEQUENCE [LARGE SCALE GENOMIC DNA]</scope>
    <source>
        <strain evidence="2 3">IBC0246</strain>
    </source>
</reference>
<dbReference type="SMR" id="A0A0J0XQG1"/>
<dbReference type="InterPro" id="IPR046372">
    <property type="entry name" value="PARG_cat_C"/>
</dbReference>
<dbReference type="GO" id="GO:0005975">
    <property type="term" value="P:carbohydrate metabolic process"/>
    <property type="evidence" value="ECO:0007669"/>
    <property type="project" value="InterPro"/>
</dbReference>
<dbReference type="STRING" id="879819.A0A0J0XQG1"/>
<dbReference type="GO" id="GO:0009225">
    <property type="term" value="P:nucleotide-sugar metabolic process"/>
    <property type="evidence" value="ECO:0007669"/>
    <property type="project" value="TreeGrafter"/>
</dbReference>
<gene>
    <name evidence="2" type="ORF">CC85DRAFT_327455</name>
</gene>
<evidence type="ECO:0000313" key="2">
    <source>
        <dbReference type="EMBL" id="KLT43322.1"/>
    </source>
</evidence>
<dbReference type="GO" id="GO:0005634">
    <property type="term" value="C:nucleus"/>
    <property type="evidence" value="ECO:0007669"/>
    <property type="project" value="TreeGrafter"/>
</dbReference>
<dbReference type="GeneID" id="28987190"/>
<dbReference type="OrthoDB" id="1937899at2759"/>
<proteinExistence type="predicted"/>
<evidence type="ECO:0000313" key="3">
    <source>
        <dbReference type="Proteomes" id="UP000053611"/>
    </source>
</evidence>
<keyword evidence="3" id="KW-1185">Reference proteome</keyword>
<sequence>MPDYHLPHSPHIRVLDRFSTLPNDAEGEDGYVAWWPLVCATLQRKVTSPADVIDILGEIAVLLRGTSGDYDTLRAVLPGYMPFWPRIVAAALAIDMLPPVLPLMAPGDIRHLPRTHLRSLVAHQFLTSLVHPAHRPPDGWVDFDIWFHSEQPHPLAAEMYLTSVLEYLASDDVNGTVTFDLRASITPALSKSLSSVRILEVEHFTAPHPTEGAMVVSANKVIGFGRSATQEELYFGGAPDICPAVLFVPALEQSALVVSGVEFTLQIEGTRRSISWTRRRSAPQILLLMDTPEIDELGRDANLQSANVARELEKATTAFAGQHTVTSPPWGCGAFCGDAAVKLPILWMAASAAGASLELVVDPPHREVARAFEAWAKRWKGTAGDLRARLGSIPSHLSGIEVLTALG</sequence>
<dbReference type="GO" id="GO:1990966">
    <property type="term" value="P:ATP generation from poly-ADP-D-ribose"/>
    <property type="evidence" value="ECO:0007669"/>
    <property type="project" value="TreeGrafter"/>
</dbReference>
<dbReference type="InterPro" id="IPR007724">
    <property type="entry name" value="Poly_GlycHdrlase"/>
</dbReference>
<evidence type="ECO:0000259" key="1">
    <source>
        <dbReference type="Pfam" id="PF05028"/>
    </source>
</evidence>
<name>A0A0J0XQG1_9TREE</name>
<dbReference type="AlphaFoldDB" id="A0A0J0XQG1"/>
<dbReference type="RefSeq" id="XP_018279813.1">
    <property type="nucleotide sequence ID" value="XM_018426587.1"/>
</dbReference>
<accession>A0A0J0XQG1</accession>
<dbReference type="PANTHER" id="PTHR12837">
    <property type="entry name" value="POLY ADP-RIBOSE GLYCOHYDROLASE"/>
    <property type="match status" value="1"/>
</dbReference>
<dbReference type="GO" id="GO:0006282">
    <property type="term" value="P:regulation of DNA repair"/>
    <property type="evidence" value="ECO:0007669"/>
    <property type="project" value="InterPro"/>
</dbReference>
<dbReference type="GO" id="GO:0004649">
    <property type="term" value="F:poly(ADP-ribose) glycohydrolase activity"/>
    <property type="evidence" value="ECO:0007669"/>
    <property type="project" value="InterPro"/>
</dbReference>
<feature type="domain" description="PARG catalytic Macro" evidence="1">
    <location>
        <begin position="209"/>
        <end position="358"/>
    </location>
</feature>
<dbReference type="EMBL" id="KQ087196">
    <property type="protein sequence ID" value="KLT43322.1"/>
    <property type="molecule type" value="Genomic_DNA"/>
</dbReference>
<dbReference type="Pfam" id="PF05028">
    <property type="entry name" value="PARG_cat_C"/>
    <property type="match status" value="1"/>
</dbReference>
<organism evidence="2 3">
    <name type="scientific">Cutaneotrichosporon oleaginosum</name>
    <dbReference type="NCBI Taxonomy" id="879819"/>
    <lineage>
        <taxon>Eukaryota</taxon>
        <taxon>Fungi</taxon>
        <taxon>Dikarya</taxon>
        <taxon>Basidiomycota</taxon>
        <taxon>Agaricomycotina</taxon>
        <taxon>Tremellomycetes</taxon>
        <taxon>Trichosporonales</taxon>
        <taxon>Trichosporonaceae</taxon>
        <taxon>Cutaneotrichosporon</taxon>
    </lineage>
</organism>
<dbReference type="GO" id="GO:0005737">
    <property type="term" value="C:cytoplasm"/>
    <property type="evidence" value="ECO:0007669"/>
    <property type="project" value="TreeGrafter"/>
</dbReference>
<protein>
    <recommendedName>
        <fullName evidence="1">PARG catalytic Macro domain-containing protein</fullName>
    </recommendedName>
</protein>
<dbReference type="Proteomes" id="UP000053611">
    <property type="component" value="Unassembled WGS sequence"/>
</dbReference>
<dbReference type="PANTHER" id="PTHR12837:SF0">
    <property type="entry name" value="POLY(ADP-RIBOSE) GLYCOHYDROLASE"/>
    <property type="match status" value="1"/>
</dbReference>